<keyword evidence="4" id="KW-0539">Nucleus</keyword>
<comment type="caution">
    <text evidence="6">The sequence shown here is derived from an EMBL/GenBank/DDBJ whole genome shotgun (WGS) entry which is preliminary data.</text>
</comment>
<comment type="subcellular location">
    <subcellularLocation>
        <location evidence="1">Nucleus</location>
    </subcellularLocation>
</comment>
<evidence type="ECO:0000256" key="2">
    <source>
        <dbReference type="ARBA" id="ARBA00022723"/>
    </source>
</evidence>
<keyword evidence="3" id="KW-0238">DNA-binding</keyword>
<dbReference type="InterPro" id="IPR050987">
    <property type="entry name" value="AtrR-like"/>
</dbReference>
<dbReference type="CDD" id="cd12148">
    <property type="entry name" value="fungal_TF_MHR"/>
    <property type="match status" value="1"/>
</dbReference>
<protein>
    <recommendedName>
        <fullName evidence="8">Transcription factor domain-containing protein</fullName>
    </recommendedName>
</protein>
<evidence type="ECO:0000256" key="1">
    <source>
        <dbReference type="ARBA" id="ARBA00004123"/>
    </source>
</evidence>
<dbReference type="Proteomes" id="UP001396898">
    <property type="component" value="Unassembled WGS sequence"/>
</dbReference>
<evidence type="ECO:0000313" key="7">
    <source>
        <dbReference type="Proteomes" id="UP001396898"/>
    </source>
</evidence>
<keyword evidence="7" id="KW-1185">Reference proteome</keyword>
<name>A0ABR1R1Y0_9PEZI</name>
<accession>A0ABR1R1Y0</accession>
<evidence type="ECO:0000256" key="4">
    <source>
        <dbReference type="ARBA" id="ARBA00023242"/>
    </source>
</evidence>
<reference evidence="6 7" key="1">
    <citation type="submission" date="2023-01" db="EMBL/GenBank/DDBJ databases">
        <title>Analysis of 21 Apiospora genomes using comparative genomics revels a genus with tremendous synthesis potential of carbohydrate active enzymes and secondary metabolites.</title>
        <authorList>
            <person name="Sorensen T."/>
        </authorList>
    </citation>
    <scope>NUCLEOTIDE SEQUENCE [LARGE SCALE GENOMIC DNA]</scope>
    <source>
        <strain evidence="6 7">CBS 20057</strain>
    </source>
</reference>
<dbReference type="PANTHER" id="PTHR46910">
    <property type="entry name" value="TRANSCRIPTION FACTOR PDR1"/>
    <property type="match status" value="1"/>
</dbReference>
<evidence type="ECO:0008006" key="8">
    <source>
        <dbReference type="Google" id="ProtNLM"/>
    </source>
</evidence>
<proteinExistence type="predicted"/>
<dbReference type="EMBL" id="JAQQWI010000022">
    <property type="protein sequence ID" value="KAK7996031.1"/>
    <property type="molecule type" value="Genomic_DNA"/>
</dbReference>
<feature type="compositionally biased region" description="Low complexity" evidence="5">
    <location>
        <begin position="124"/>
        <end position="143"/>
    </location>
</feature>
<sequence length="796" mass="88935">MRGFRQIQPARPVNGDGVEPRGNDPNKRNTVEACHDCRRLKIKVRPNTSSIPEYRSQMLIEGARTDERESRKSRLNALEKFVDNLRDLPTEQAGKLLQSWRKSRGRLDSVPKLVEAAREAADHSSGSSDPTSSKSPESESSSGQHIMPHATAVAVSNPPNPTISHISSPSNASTLDSPWRQVLLWLPPPELTRRFVETFFSCSGKLFHVFSKEQIYQCFDTTFQSPNNGSLEYKADVCCLMTVAAIGAQYEHEIIDIEAQHTFYDVARHHLEAVIQARPLDAIKITTLFCLYNIMDKTTVAVAYVEIGLGTCRRYNLECKRPPQGGFAEARWAEYRKAWRSLIFFSSWLSASLGYVPGNDSVPLDTQLPDLEINTSTDLAEIVQNEMAKIALLKAKVMRMHLAFKELTPRSIQSIMEDLQTWYSRLPWQMRLENLMHSEHSASIRRSGFHVHLLYLGGMMLCYRRVAAQITQPMQQSRRIPFPEGDMALLFGHCEEAVVAAATSARILALLLDDNGVFKRCWLIIFQSYTSCVILLHCVAQKQVHNFVVQQWQEELMKAAHCLQVLEFCGTLDPVARQFHTELSAIHRLLDQTSPRANPEGTTAELVNLPPAEQPLSPASQGRYLLTIPPNADPDRAQLSAALLGMLCNPFGNHSFRKLAEETVLTRRWTGGSTDPTRHEATQMIERLDWDYESAQPFRLNVGSLALGSGNHCVPPMMKLSGVEAVEAAAMVSTSSPPLPPMEGAGAQGWVQDALAPQQPGGSAAVPAEMVFGRMRVPQPCGWVTDEQLRRHPRNC</sequence>
<evidence type="ECO:0000256" key="5">
    <source>
        <dbReference type="SAM" id="MobiDB-lite"/>
    </source>
</evidence>
<keyword evidence="2" id="KW-0479">Metal-binding</keyword>
<feature type="region of interest" description="Disordered" evidence="5">
    <location>
        <begin position="116"/>
        <end position="175"/>
    </location>
</feature>
<feature type="region of interest" description="Disordered" evidence="5">
    <location>
        <begin position="1"/>
        <end position="31"/>
    </location>
</feature>
<organism evidence="6 7">
    <name type="scientific">Apiospora marii</name>
    <dbReference type="NCBI Taxonomy" id="335849"/>
    <lineage>
        <taxon>Eukaryota</taxon>
        <taxon>Fungi</taxon>
        <taxon>Dikarya</taxon>
        <taxon>Ascomycota</taxon>
        <taxon>Pezizomycotina</taxon>
        <taxon>Sordariomycetes</taxon>
        <taxon>Xylariomycetidae</taxon>
        <taxon>Amphisphaeriales</taxon>
        <taxon>Apiosporaceae</taxon>
        <taxon>Apiospora</taxon>
    </lineage>
</organism>
<evidence type="ECO:0000313" key="6">
    <source>
        <dbReference type="EMBL" id="KAK7996031.1"/>
    </source>
</evidence>
<dbReference type="PANTHER" id="PTHR46910:SF3">
    <property type="entry name" value="HALOTOLERANCE PROTEIN 9-RELATED"/>
    <property type="match status" value="1"/>
</dbReference>
<feature type="compositionally biased region" description="Basic and acidic residues" evidence="5">
    <location>
        <begin position="18"/>
        <end position="31"/>
    </location>
</feature>
<evidence type="ECO:0000256" key="3">
    <source>
        <dbReference type="ARBA" id="ARBA00023125"/>
    </source>
</evidence>
<feature type="compositionally biased region" description="Polar residues" evidence="5">
    <location>
        <begin position="162"/>
        <end position="175"/>
    </location>
</feature>
<gene>
    <name evidence="6" type="ORF">PG991_015498</name>
</gene>